<protein>
    <recommendedName>
        <fullName evidence="3">SHS2 domain-containing protein</fullName>
    </recommendedName>
</protein>
<sequence>MNNIITSLEFTPSSIRLVTGYVFQEKVFVLEAMESEPLLFDTNGFPEKKTTEDTLRSMLAKVRTSLKRELGNFVVLLPPDEFSVREGVDTTVTVNDNICQKDYLNCISMINKHVKIENSAIIYDDPISFTCDSTGQSKDFPLGKRSENLSVRADAHMISRVTFDYYRQILKDVGILPYLNLISPFASSTFLCAFKAPLAFFSLEVEKDYTYISLTKDKRMLFSRQLPFGLTHAYEKAGRKLNVSLERMIELASLFGLREDAGFPYFSDEKLQLSDISSALKESFLYFESLKSELDQVDPNCLIPVIFTGSGSRIDSLDSYFGSIFSRQILSFSPKVIGARNESYIPCLGGIRITSNTYMNPLKENERKEQSNDFALSSFSRD</sequence>
<evidence type="ECO:0000313" key="1">
    <source>
        <dbReference type="EMBL" id="QOS39756.1"/>
    </source>
</evidence>
<name>A0A7M1XJA6_9SPIR</name>
<proteinExistence type="predicted"/>
<accession>A0A7M1XJA6</accession>
<dbReference type="EMBL" id="CP031517">
    <property type="protein sequence ID" value="QOS39756.1"/>
    <property type="molecule type" value="Genomic_DNA"/>
</dbReference>
<dbReference type="KEGG" id="trc:DYE49_04460"/>
<evidence type="ECO:0000313" key="2">
    <source>
        <dbReference type="Proteomes" id="UP000593591"/>
    </source>
</evidence>
<dbReference type="AlphaFoldDB" id="A0A7M1XJA6"/>
<dbReference type="Proteomes" id="UP000593591">
    <property type="component" value="Chromosome"/>
</dbReference>
<evidence type="ECO:0008006" key="3">
    <source>
        <dbReference type="Google" id="ProtNLM"/>
    </source>
</evidence>
<reference evidence="1 2" key="1">
    <citation type="submission" date="2018-08" db="EMBL/GenBank/DDBJ databases">
        <title>The first complete genome of Treponema rectale (CHPAT), a commensal spirochete of the bovine rectum.</title>
        <authorList>
            <person name="Staton G.J."/>
            <person name="Clegg S.R."/>
            <person name="Carter S.D."/>
            <person name="Radford A.D."/>
            <person name="Darby A."/>
            <person name="Hall N."/>
            <person name="Birtles R.J."/>
            <person name="Evans N.J."/>
        </authorList>
    </citation>
    <scope>NUCLEOTIDE SEQUENCE [LARGE SCALE GENOMIC DNA]</scope>
    <source>
        <strain evidence="1 2">CHPA</strain>
    </source>
</reference>
<gene>
    <name evidence="1" type="ORF">DYE49_04460</name>
</gene>
<organism evidence="1 2">
    <name type="scientific">Treponema rectale</name>
    <dbReference type="NCBI Taxonomy" id="744512"/>
    <lineage>
        <taxon>Bacteria</taxon>
        <taxon>Pseudomonadati</taxon>
        <taxon>Spirochaetota</taxon>
        <taxon>Spirochaetia</taxon>
        <taxon>Spirochaetales</taxon>
        <taxon>Treponemataceae</taxon>
        <taxon>Treponema</taxon>
    </lineage>
</organism>
<dbReference type="Gene3D" id="3.30.420.40">
    <property type="match status" value="2"/>
</dbReference>